<name>A0ABR2MVI9_9ASPA</name>
<proteinExistence type="predicted"/>
<comment type="caution">
    <text evidence="2">The sequence shown here is derived from an EMBL/GenBank/DDBJ whole genome shotgun (WGS) entry which is preliminary data.</text>
</comment>
<gene>
    <name evidence="2" type="ORF">KSP40_PGU017419</name>
</gene>
<organism evidence="2 3">
    <name type="scientific">Platanthera guangdongensis</name>
    <dbReference type="NCBI Taxonomy" id="2320717"/>
    <lineage>
        <taxon>Eukaryota</taxon>
        <taxon>Viridiplantae</taxon>
        <taxon>Streptophyta</taxon>
        <taxon>Embryophyta</taxon>
        <taxon>Tracheophyta</taxon>
        <taxon>Spermatophyta</taxon>
        <taxon>Magnoliopsida</taxon>
        <taxon>Liliopsida</taxon>
        <taxon>Asparagales</taxon>
        <taxon>Orchidaceae</taxon>
        <taxon>Orchidoideae</taxon>
        <taxon>Orchideae</taxon>
        <taxon>Orchidinae</taxon>
        <taxon>Platanthera</taxon>
    </lineage>
</organism>
<accession>A0ABR2MVI9</accession>
<protein>
    <submittedName>
        <fullName evidence="2">Uncharacterized protein</fullName>
    </submittedName>
</protein>
<feature type="compositionally biased region" description="Pro residues" evidence="1">
    <location>
        <begin position="97"/>
        <end position="109"/>
    </location>
</feature>
<sequence length="109" mass="11885">MGFVSEFWKVLPSALKDVTENCDDHGKTEVSRLASAAESSTTRLHPLSLGLERGSAWSEARPGARLGLERGSAWSEARPGVEVERRRGRMQQNRPGAPLPPPPPNTRQG</sequence>
<keyword evidence="3" id="KW-1185">Reference proteome</keyword>
<reference evidence="2 3" key="1">
    <citation type="journal article" date="2022" name="Nat. Plants">
        <title>Genomes of leafy and leafless Platanthera orchids illuminate the evolution of mycoheterotrophy.</title>
        <authorList>
            <person name="Li M.H."/>
            <person name="Liu K.W."/>
            <person name="Li Z."/>
            <person name="Lu H.C."/>
            <person name="Ye Q.L."/>
            <person name="Zhang D."/>
            <person name="Wang J.Y."/>
            <person name="Li Y.F."/>
            <person name="Zhong Z.M."/>
            <person name="Liu X."/>
            <person name="Yu X."/>
            <person name="Liu D.K."/>
            <person name="Tu X.D."/>
            <person name="Liu B."/>
            <person name="Hao Y."/>
            <person name="Liao X.Y."/>
            <person name="Jiang Y.T."/>
            <person name="Sun W.H."/>
            <person name="Chen J."/>
            <person name="Chen Y.Q."/>
            <person name="Ai Y."/>
            <person name="Zhai J.W."/>
            <person name="Wu S.S."/>
            <person name="Zhou Z."/>
            <person name="Hsiao Y.Y."/>
            <person name="Wu W.L."/>
            <person name="Chen Y.Y."/>
            <person name="Lin Y.F."/>
            <person name="Hsu J.L."/>
            <person name="Li C.Y."/>
            <person name="Wang Z.W."/>
            <person name="Zhao X."/>
            <person name="Zhong W.Y."/>
            <person name="Ma X.K."/>
            <person name="Ma L."/>
            <person name="Huang J."/>
            <person name="Chen G.Z."/>
            <person name="Huang M.Z."/>
            <person name="Huang L."/>
            <person name="Peng D.H."/>
            <person name="Luo Y.B."/>
            <person name="Zou S.Q."/>
            <person name="Chen S.P."/>
            <person name="Lan S."/>
            <person name="Tsai W.C."/>
            <person name="Van de Peer Y."/>
            <person name="Liu Z.J."/>
        </authorList>
    </citation>
    <scope>NUCLEOTIDE SEQUENCE [LARGE SCALE GENOMIC DNA]</scope>
    <source>
        <strain evidence="2">Lor288</strain>
    </source>
</reference>
<dbReference type="Proteomes" id="UP001412067">
    <property type="component" value="Unassembled WGS sequence"/>
</dbReference>
<evidence type="ECO:0000313" key="3">
    <source>
        <dbReference type="Proteomes" id="UP001412067"/>
    </source>
</evidence>
<evidence type="ECO:0000313" key="2">
    <source>
        <dbReference type="EMBL" id="KAK8968116.1"/>
    </source>
</evidence>
<evidence type="ECO:0000256" key="1">
    <source>
        <dbReference type="SAM" id="MobiDB-lite"/>
    </source>
</evidence>
<feature type="region of interest" description="Disordered" evidence="1">
    <location>
        <begin position="70"/>
        <end position="109"/>
    </location>
</feature>
<dbReference type="EMBL" id="JBBWWR010000004">
    <property type="protein sequence ID" value="KAK8968116.1"/>
    <property type="molecule type" value="Genomic_DNA"/>
</dbReference>